<dbReference type="SMART" id="SM00849">
    <property type="entry name" value="Lactamase_B"/>
    <property type="match status" value="1"/>
</dbReference>
<dbReference type="CDD" id="cd06262">
    <property type="entry name" value="metallo-hydrolase-like_MBL-fold"/>
    <property type="match status" value="1"/>
</dbReference>
<evidence type="ECO:0000259" key="1">
    <source>
        <dbReference type="SMART" id="SM00849"/>
    </source>
</evidence>
<dbReference type="Gene3D" id="3.60.15.10">
    <property type="entry name" value="Ribonuclease Z/Hydroxyacylglutathione hydrolase-like"/>
    <property type="match status" value="1"/>
</dbReference>
<evidence type="ECO:0000313" key="2">
    <source>
        <dbReference type="EMBL" id="OCL07992.1"/>
    </source>
</evidence>
<dbReference type="Pfam" id="PF00753">
    <property type="entry name" value="Lactamase_B"/>
    <property type="match status" value="1"/>
</dbReference>
<feature type="domain" description="Metallo-beta-lactamase" evidence="1">
    <location>
        <begin position="16"/>
        <end position="266"/>
    </location>
</feature>
<accession>A0A8E2EZW7</accession>
<organism evidence="2 3">
    <name type="scientific">Glonium stellatum</name>
    <dbReference type="NCBI Taxonomy" id="574774"/>
    <lineage>
        <taxon>Eukaryota</taxon>
        <taxon>Fungi</taxon>
        <taxon>Dikarya</taxon>
        <taxon>Ascomycota</taxon>
        <taxon>Pezizomycotina</taxon>
        <taxon>Dothideomycetes</taxon>
        <taxon>Pleosporomycetidae</taxon>
        <taxon>Gloniales</taxon>
        <taxon>Gloniaceae</taxon>
        <taxon>Glonium</taxon>
    </lineage>
</organism>
<dbReference type="InterPro" id="IPR001279">
    <property type="entry name" value="Metallo-B-lactamas"/>
</dbReference>
<protein>
    <submittedName>
        <fullName evidence="2">Metallo-hydrolase/oxidoreductase</fullName>
    </submittedName>
</protein>
<keyword evidence="3" id="KW-1185">Reference proteome</keyword>
<dbReference type="EMBL" id="KV749738">
    <property type="protein sequence ID" value="OCL07992.1"/>
    <property type="molecule type" value="Genomic_DNA"/>
</dbReference>
<dbReference type="SUPFAM" id="SSF56281">
    <property type="entry name" value="Metallo-hydrolase/oxidoreductase"/>
    <property type="match status" value="1"/>
</dbReference>
<dbReference type="OrthoDB" id="3341310at2759"/>
<dbReference type="AlphaFoldDB" id="A0A8E2EZW7"/>
<gene>
    <name evidence="2" type="ORF">AOQ84DRAFT_294034</name>
</gene>
<dbReference type="GO" id="GO:0016787">
    <property type="term" value="F:hydrolase activity"/>
    <property type="evidence" value="ECO:0007669"/>
    <property type="project" value="UniProtKB-KW"/>
</dbReference>
<name>A0A8E2EZW7_9PEZI</name>
<sequence>MAAVTTTTCFSTKRLNHSTFLITEDDSYREHPFIYAKLHSKLPLLILSDTGCNSPRDSSVEVKSLRQYIEMYPIPANDGKPLNPIGSDGKAEREYMVICTHCHYDHIGGIEQFSVKSPNTACASILRPVICSSNNQTRGQATIVASSYCRPFLMHNLATHSLCKFLRIPLPRYKVTQWAKDDAPLYWRGNDTGITIFHTPGHTPDELAWFDEEERWLYVGDSFYERGVDKMPIIFPKEGNWKNYTASLSKLLQFVRRKNSEVEDKHDDDWLLLSKRIQLGCGHSTSTSDAEEIIETVQYFFQRIISGQVPVKSTTINRDEVCNLWEDAEPSPRFSVFAPARLAGALNGSSGTSF</sequence>
<dbReference type="InterPro" id="IPR050855">
    <property type="entry name" value="NDM-1-like"/>
</dbReference>
<evidence type="ECO:0000313" key="3">
    <source>
        <dbReference type="Proteomes" id="UP000250140"/>
    </source>
</evidence>
<proteinExistence type="predicted"/>
<reference evidence="2 3" key="1">
    <citation type="journal article" date="2016" name="Nat. Commun.">
        <title>Ectomycorrhizal ecology is imprinted in the genome of the dominant symbiotic fungus Cenococcum geophilum.</title>
        <authorList>
            <consortium name="DOE Joint Genome Institute"/>
            <person name="Peter M."/>
            <person name="Kohler A."/>
            <person name="Ohm R.A."/>
            <person name="Kuo A."/>
            <person name="Krutzmann J."/>
            <person name="Morin E."/>
            <person name="Arend M."/>
            <person name="Barry K.W."/>
            <person name="Binder M."/>
            <person name="Choi C."/>
            <person name="Clum A."/>
            <person name="Copeland A."/>
            <person name="Grisel N."/>
            <person name="Haridas S."/>
            <person name="Kipfer T."/>
            <person name="LaButti K."/>
            <person name="Lindquist E."/>
            <person name="Lipzen A."/>
            <person name="Maire R."/>
            <person name="Meier B."/>
            <person name="Mihaltcheva S."/>
            <person name="Molinier V."/>
            <person name="Murat C."/>
            <person name="Poggeler S."/>
            <person name="Quandt C.A."/>
            <person name="Sperisen C."/>
            <person name="Tritt A."/>
            <person name="Tisserant E."/>
            <person name="Crous P.W."/>
            <person name="Henrissat B."/>
            <person name="Nehls U."/>
            <person name="Egli S."/>
            <person name="Spatafora J.W."/>
            <person name="Grigoriev I.V."/>
            <person name="Martin F.M."/>
        </authorList>
    </citation>
    <scope>NUCLEOTIDE SEQUENCE [LARGE SCALE GENOMIC DNA]</scope>
    <source>
        <strain evidence="2 3">CBS 207.34</strain>
    </source>
</reference>
<dbReference type="Proteomes" id="UP000250140">
    <property type="component" value="Unassembled WGS sequence"/>
</dbReference>
<keyword evidence="2" id="KW-0378">Hydrolase</keyword>
<dbReference type="PANTHER" id="PTHR42951:SF4">
    <property type="entry name" value="ACYL-COENZYME A THIOESTERASE MBLAC2"/>
    <property type="match status" value="1"/>
</dbReference>
<dbReference type="PANTHER" id="PTHR42951">
    <property type="entry name" value="METALLO-BETA-LACTAMASE DOMAIN-CONTAINING"/>
    <property type="match status" value="1"/>
</dbReference>
<dbReference type="InterPro" id="IPR036866">
    <property type="entry name" value="RibonucZ/Hydroxyglut_hydro"/>
</dbReference>